<sequence length="181" mass="21166">GREDLKRTQSTFTIEESALISDLKPSTHYRFRVSCINRMGISAYSWASEEVSTLDENTENNLLLTKMDRSSTYRILEHQHRLDEKSSISIDNVLHDYDKQDKFKSLGEKTVLKRDQNPWDLYKLIDELSSYGRTCIIRCSERATDSVRIIKITDKQDNETEEFNLLNLISHEHIITMLDAF</sequence>
<evidence type="ECO:0000313" key="2">
    <source>
        <dbReference type="EMBL" id="CAF4401912.1"/>
    </source>
</evidence>
<dbReference type="PROSITE" id="PS50853">
    <property type="entry name" value="FN3"/>
    <property type="match status" value="1"/>
</dbReference>
<dbReference type="CDD" id="cd00063">
    <property type="entry name" value="FN3"/>
    <property type="match status" value="1"/>
</dbReference>
<evidence type="ECO:0000259" key="1">
    <source>
        <dbReference type="PROSITE" id="PS50853"/>
    </source>
</evidence>
<accession>A0A820PAG6</accession>
<comment type="caution">
    <text evidence="2">The sequence shown here is derived from an EMBL/GenBank/DDBJ whole genome shotgun (WGS) entry which is preliminary data.</text>
</comment>
<dbReference type="SUPFAM" id="SSF49265">
    <property type="entry name" value="Fibronectin type III"/>
    <property type="match status" value="1"/>
</dbReference>
<dbReference type="Proteomes" id="UP000663868">
    <property type="component" value="Unassembled WGS sequence"/>
</dbReference>
<name>A0A820PAG6_9BILA</name>
<dbReference type="Gene3D" id="3.30.200.20">
    <property type="entry name" value="Phosphorylase Kinase, domain 1"/>
    <property type="match status" value="1"/>
</dbReference>
<dbReference type="InterPro" id="IPR036116">
    <property type="entry name" value="FN3_sf"/>
</dbReference>
<reference evidence="2" key="1">
    <citation type="submission" date="2021-02" db="EMBL/GenBank/DDBJ databases">
        <authorList>
            <person name="Nowell W R."/>
        </authorList>
    </citation>
    <scope>NUCLEOTIDE SEQUENCE</scope>
</reference>
<dbReference type="InterPro" id="IPR003961">
    <property type="entry name" value="FN3_dom"/>
</dbReference>
<evidence type="ECO:0000313" key="3">
    <source>
        <dbReference type="Proteomes" id="UP000663868"/>
    </source>
</evidence>
<dbReference type="EMBL" id="CAJOBB010024593">
    <property type="protein sequence ID" value="CAF4401912.1"/>
    <property type="molecule type" value="Genomic_DNA"/>
</dbReference>
<feature type="non-terminal residue" evidence="2">
    <location>
        <position position="181"/>
    </location>
</feature>
<protein>
    <recommendedName>
        <fullName evidence="1">Fibronectin type-III domain-containing protein</fullName>
    </recommendedName>
</protein>
<proteinExistence type="predicted"/>
<dbReference type="Gene3D" id="2.60.40.10">
    <property type="entry name" value="Immunoglobulins"/>
    <property type="match status" value="1"/>
</dbReference>
<feature type="non-terminal residue" evidence="2">
    <location>
        <position position="1"/>
    </location>
</feature>
<feature type="domain" description="Fibronectin type-III" evidence="1">
    <location>
        <begin position="1"/>
        <end position="56"/>
    </location>
</feature>
<dbReference type="AlphaFoldDB" id="A0A820PAG6"/>
<dbReference type="InterPro" id="IPR013783">
    <property type="entry name" value="Ig-like_fold"/>
</dbReference>
<organism evidence="2 3">
    <name type="scientific">Adineta steineri</name>
    <dbReference type="NCBI Taxonomy" id="433720"/>
    <lineage>
        <taxon>Eukaryota</taxon>
        <taxon>Metazoa</taxon>
        <taxon>Spiralia</taxon>
        <taxon>Gnathifera</taxon>
        <taxon>Rotifera</taxon>
        <taxon>Eurotatoria</taxon>
        <taxon>Bdelloidea</taxon>
        <taxon>Adinetida</taxon>
        <taxon>Adinetidae</taxon>
        <taxon>Adineta</taxon>
    </lineage>
</organism>
<gene>
    <name evidence="2" type="ORF">KXQ929_LOCUS51072</name>
</gene>